<dbReference type="InterPro" id="IPR029045">
    <property type="entry name" value="ClpP/crotonase-like_dom_sf"/>
</dbReference>
<protein>
    <submittedName>
        <fullName evidence="2">Enoyl-CoA hydratase-related protein</fullName>
    </submittedName>
</protein>
<reference evidence="2 3" key="1">
    <citation type="submission" date="2024-03" db="EMBL/GenBank/DDBJ databases">
        <title>Actinomycetospora sp. OC33-EN06, a novel actinomycete isolated from wild orchid (Aerides multiflora).</title>
        <authorList>
            <person name="Suriyachadkun C."/>
        </authorList>
    </citation>
    <scope>NUCLEOTIDE SEQUENCE [LARGE SCALE GENOMIC DNA]</scope>
    <source>
        <strain evidence="2 3">OC33-EN06</strain>
    </source>
</reference>
<evidence type="ECO:0000256" key="1">
    <source>
        <dbReference type="ARBA" id="ARBA00005254"/>
    </source>
</evidence>
<organism evidence="2 3">
    <name type="scientific">Actinomycetospora aeridis</name>
    <dbReference type="NCBI Taxonomy" id="3129231"/>
    <lineage>
        <taxon>Bacteria</taxon>
        <taxon>Bacillati</taxon>
        <taxon>Actinomycetota</taxon>
        <taxon>Actinomycetes</taxon>
        <taxon>Pseudonocardiales</taxon>
        <taxon>Pseudonocardiaceae</taxon>
        <taxon>Actinomycetospora</taxon>
    </lineage>
</organism>
<accession>A0ABU8N454</accession>
<proteinExistence type="inferred from homology"/>
<gene>
    <name evidence="2" type="ORF">WCD41_11970</name>
</gene>
<comment type="similarity">
    <text evidence="1">Belongs to the enoyl-CoA hydratase/isomerase family.</text>
</comment>
<keyword evidence="3" id="KW-1185">Reference proteome</keyword>
<dbReference type="InterPro" id="IPR014748">
    <property type="entry name" value="Enoyl-CoA_hydra_C"/>
</dbReference>
<name>A0ABU8N454_9PSEU</name>
<evidence type="ECO:0000313" key="2">
    <source>
        <dbReference type="EMBL" id="MEJ2887165.1"/>
    </source>
</evidence>
<dbReference type="PANTHER" id="PTHR43684:SF4">
    <property type="entry name" value="ENOYL-COA HYDRATASE_ISOMERASE FAMILY PROTEIN (AFU_ORTHOLOGUE AFUA_1G01890)"/>
    <property type="match status" value="1"/>
</dbReference>
<dbReference type="Proteomes" id="UP001370100">
    <property type="component" value="Unassembled WGS sequence"/>
</dbReference>
<dbReference type="InterPro" id="IPR001753">
    <property type="entry name" value="Enoyl-CoA_hydra/iso"/>
</dbReference>
<dbReference type="InterPro" id="IPR051053">
    <property type="entry name" value="ECH/Chromodomain_protein"/>
</dbReference>
<evidence type="ECO:0000313" key="3">
    <source>
        <dbReference type="Proteomes" id="UP001370100"/>
    </source>
</evidence>
<dbReference type="EMBL" id="JBBEGL010000003">
    <property type="protein sequence ID" value="MEJ2887165.1"/>
    <property type="molecule type" value="Genomic_DNA"/>
</dbReference>
<dbReference type="PANTHER" id="PTHR43684">
    <property type="match status" value="1"/>
</dbReference>
<dbReference type="NCBIfam" id="NF006109">
    <property type="entry name" value="PRK08260.1"/>
    <property type="match status" value="1"/>
</dbReference>
<comment type="caution">
    <text evidence="2">The sequence shown here is derived from an EMBL/GenBank/DDBJ whole genome shotgun (WGS) entry which is preliminary data.</text>
</comment>
<dbReference type="Gene3D" id="1.10.12.10">
    <property type="entry name" value="Lyase 2-enoyl-coa Hydratase, Chain A, domain 2"/>
    <property type="match status" value="1"/>
</dbReference>
<dbReference type="Gene3D" id="3.90.226.10">
    <property type="entry name" value="2-enoyl-CoA Hydratase, Chain A, domain 1"/>
    <property type="match status" value="1"/>
</dbReference>
<dbReference type="Pfam" id="PF00378">
    <property type="entry name" value="ECH_1"/>
    <property type="match status" value="1"/>
</dbReference>
<dbReference type="SUPFAM" id="SSF52096">
    <property type="entry name" value="ClpP/crotonase"/>
    <property type="match status" value="1"/>
</dbReference>
<dbReference type="CDD" id="cd06558">
    <property type="entry name" value="crotonase-like"/>
    <property type="match status" value="1"/>
</dbReference>
<sequence>MPVEEYTEIDYSVADGIATIVLDREARMNAFTGRMCDELVAACDAIDADDAVRVLVITGRGRAFCAGADLGEGGSTFDDRGRDPSQTKAERYGEVNGVGRDRGGVVSLRLAALRVPVIAAINGPAVGVGATMTLPMDVRLAGASARFGFVFARRGIVPEAASSWFLPRVVGISRAMEWAMTGRVFGAREALEGGLVSRVVPDEDLLDAAYALAREVAENTSSVSVAVTRQMMWSMLSAASPWEAHALDSRAIVELGRDADAAEGVTAFLEKRAPAFPLRRTRDHTDLVPEWPARP</sequence>